<evidence type="ECO:0000313" key="1">
    <source>
        <dbReference type="EMBL" id="HIJ99735.1"/>
    </source>
</evidence>
<dbReference type="AlphaFoldDB" id="A0A832XHQ3"/>
<gene>
    <name evidence="1" type="ORF">H1011_02840</name>
</gene>
<organism evidence="1 2">
    <name type="scientific">Candidatus Undinarchaeum marinum</name>
    <dbReference type="NCBI Taxonomy" id="2756141"/>
    <lineage>
        <taxon>Archaea</taxon>
        <taxon>Candidatus Undinarchaeota</taxon>
        <taxon>Candidatus Undinarchaeia</taxon>
        <taxon>Candidatus Undinarchaeales</taxon>
        <taxon>Candidatus Undinarchaeaceae</taxon>
        <taxon>Candidatus Undinarchaeum</taxon>
    </lineage>
</organism>
<reference evidence="1 2" key="1">
    <citation type="journal article" name="Nat. Commun.">
        <title>Undinarchaeota illuminate DPANN phylogeny and the impact of gene transfer on archaeal evolution.</title>
        <authorList>
            <person name="Dombrowski N."/>
            <person name="Williams T.A."/>
            <person name="Sun J."/>
            <person name="Woodcroft B.J."/>
            <person name="Lee J.H."/>
            <person name="Minh B.Q."/>
            <person name="Rinke C."/>
            <person name="Spang A."/>
        </authorList>
    </citation>
    <scope>NUCLEOTIDE SEQUENCE [LARGE SCALE GENOMIC DNA]</scope>
    <source>
        <strain evidence="1">MAG_bin17</strain>
    </source>
</reference>
<accession>A0A832XHQ3</accession>
<keyword evidence="2" id="KW-1185">Reference proteome</keyword>
<name>A0A832XHQ3_9ARCH</name>
<proteinExistence type="predicted"/>
<comment type="caution">
    <text evidence="1">The sequence shown here is derived from an EMBL/GenBank/DDBJ whole genome shotgun (WGS) entry which is preliminary data.</text>
</comment>
<sequence>MEEEVMVGCKVCGQENCVESRKTEWACAKCGEETERLFFSYRCEKCESQKFNITRKLACKECGAESELSEEHDTTEIK</sequence>
<dbReference type="Proteomes" id="UP000604391">
    <property type="component" value="Unassembled WGS sequence"/>
</dbReference>
<protein>
    <submittedName>
        <fullName evidence="1">Uncharacterized protein</fullName>
    </submittedName>
</protein>
<evidence type="ECO:0000313" key="2">
    <source>
        <dbReference type="Proteomes" id="UP000604391"/>
    </source>
</evidence>
<dbReference type="EMBL" id="DVAD01000014">
    <property type="protein sequence ID" value="HIJ99735.1"/>
    <property type="molecule type" value="Genomic_DNA"/>
</dbReference>